<dbReference type="InterPro" id="IPR009100">
    <property type="entry name" value="AcylCoA_DH/oxidase_NM_dom_sf"/>
</dbReference>
<evidence type="ECO:0000256" key="1">
    <source>
        <dbReference type="ARBA" id="ARBA00023002"/>
    </source>
</evidence>
<evidence type="ECO:0000259" key="3">
    <source>
        <dbReference type="Pfam" id="PF02771"/>
    </source>
</evidence>
<evidence type="ECO:0000256" key="2">
    <source>
        <dbReference type="ARBA" id="ARBA00049661"/>
    </source>
</evidence>
<dbReference type="Gene3D" id="1.20.140.10">
    <property type="entry name" value="Butyryl-CoA Dehydrogenase, subunit A, domain 3"/>
    <property type="match status" value="1"/>
</dbReference>
<reference evidence="5" key="1">
    <citation type="submission" date="2018-05" db="EMBL/GenBank/DDBJ databases">
        <authorList>
            <person name="Lanie J.A."/>
            <person name="Ng W.-L."/>
            <person name="Kazmierczak K.M."/>
            <person name="Andrzejewski T.M."/>
            <person name="Davidsen T.M."/>
            <person name="Wayne K.J."/>
            <person name="Tettelin H."/>
            <person name="Glass J.I."/>
            <person name="Rusch D."/>
            <person name="Podicherti R."/>
            <person name="Tsui H.-C.T."/>
            <person name="Winkler M.E."/>
        </authorList>
    </citation>
    <scope>NUCLEOTIDE SEQUENCE</scope>
</reference>
<dbReference type="Pfam" id="PF02771">
    <property type="entry name" value="Acyl-CoA_dh_N"/>
    <property type="match status" value="1"/>
</dbReference>
<dbReference type="Gene3D" id="2.40.110.10">
    <property type="entry name" value="Butyryl-CoA Dehydrogenase, subunit A, domain 2"/>
    <property type="match status" value="1"/>
</dbReference>
<dbReference type="PANTHER" id="PTHR48083:SF19">
    <property type="entry name" value="FLAVIN-DEPENDENT MONOOXYGENASE, OXYGENASE SUBUNIT HSAA"/>
    <property type="match status" value="1"/>
</dbReference>
<dbReference type="InterPro" id="IPR050741">
    <property type="entry name" value="Acyl-CoA_dehydrogenase"/>
</dbReference>
<dbReference type="GO" id="GO:0050660">
    <property type="term" value="F:flavin adenine dinucleotide binding"/>
    <property type="evidence" value="ECO:0007669"/>
    <property type="project" value="InterPro"/>
</dbReference>
<organism evidence="5">
    <name type="scientific">marine metagenome</name>
    <dbReference type="NCBI Taxonomy" id="408172"/>
    <lineage>
        <taxon>unclassified sequences</taxon>
        <taxon>metagenomes</taxon>
        <taxon>ecological metagenomes</taxon>
    </lineage>
</organism>
<dbReference type="SUPFAM" id="SSF47203">
    <property type="entry name" value="Acyl-CoA dehydrogenase C-terminal domain-like"/>
    <property type="match status" value="1"/>
</dbReference>
<evidence type="ECO:0008006" key="6">
    <source>
        <dbReference type="Google" id="ProtNLM"/>
    </source>
</evidence>
<dbReference type="GO" id="GO:0033539">
    <property type="term" value="P:fatty acid beta-oxidation using acyl-CoA dehydrogenase"/>
    <property type="evidence" value="ECO:0007669"/>
    <property type="project" value="TreeGrafter"/>
</dbReference>
<dbReference type="InterPro" id="IPR046373">
    <property type="entry name" value="Acyl-CoA_Oxase/DH_mid-dom_sf"/>
</dbReference>
<keyword evidence="1" id="KW-0560">Oxidoreductase</keyword>
<evidence type="ECO:0000259" key="4">
    <source>
        <dbReference type="Pfam" id="PF08028"/>
    </source>
</evidence>
<dbReference type="PIRSF" id="PIRSF016578">
    <property type="entry name" value="HsaA"/>
    <property type="match status" value="1"/>
</dbReference>
<name>A0A381P2F4_9ZZZZ</name>
<dbReference type="GO" id="GO:0016712">
    <property type="term" value="F:oxidoreductase activity, acting on paired donors, with incorporation or reduction of molecular oxygen, reduced flavin or flavoprotein as one donor, and incorporation of one atom of oxygen"/>
    <property type="evidence" value="ECO:0007669"/>
    <property type="project" value="TreeGrafter"/>
</dbReference>
<dbReference type="SUPFAM" id="SSF56645">
    <property type="entry name" value="Acyl-CoA dehydrogenase NM domain-like"/>
    <property type="match status" value="1"/>
</dbReference>
<dbReference type="PANTHER" id="PTHR48083">
    <property type="entry name" value="MEDIUM-CHAIN SPECIFIC ACYL-COA DEHYDROGENASE, MITOCHONDRIAL-RELATED"/>
    <property type="match status" value="1"/>
</dbReference>
<gene>
    <name evidence="5" type="ORF">METZ01_LOCUS13511</name>
</gene>
<dbReference type="InterPro" id="IPR037069">
    <property type="entry name" value="AcylCoA_DH/ox_N_sf"/>
</dbReference>
<dbReference type="Gene3D" id="1.10.540.10">
    <property type="entry name" value="Acyl-CoA dehydrogenase/oxidase, N-terminal domain"/>
    <property type="match status" value="1"/>
</dbReference>
<evidence type="ECO:0000313" key="5">
    <source>
        <dbReference type="EMBL" id="SUZ60657.1"/>
    </source>
</evidence>
<dbReference type="AlphaFoldDB" id="A0A381P2F4"/>
<dbReference type="GO" id="GO:0005737">
    <property type="term" value="C:cytoplasm"/>
    <property type="evidence" value="ECO:0007669"/>
    <property type="project" value="TreeGrafter"/>
</dbReference>
<comment type="similarity">
    <text evidence="2">Belongs to the HpaH/HsaA monooxygenase family.</text>
</comment>
<feature type="domain" description="Acyl-CoA dehydrogenase/oxidase N-terminal" evidence="3">
    <location>
        <begin position="13"/>
        <end position="92"/>
    </location>
</feature>
<dbReference type="InterPro" id="IPR013786">
    <property type="entry name" value="AcylCoA_DH/ox_N"/>
</dbReference>
<proteinExistence type="inferred from homology"/>
<dbReference type="Pfam" id="PF08028">
    <property type="entry name" value="Acyl-CoA_dh_2"/>
    <property type="match status" value="1"/>
</dbReference>
<dbReference type="EMBL" id="UINC01000756">
    <property type="protein sequence ID" value="SUZ60657.1"/>
    <property type="molecule type" value="Genomic_DNA"/>
</dbReference>
<feature type="domain" description="Acyl-CoA dehydrogenase C-terminal" evidence="4">
    <location>
        <begin position="237"/>
        <end position="366"/>
    </location>
</feature>
<dbReference type="InterPro" id="IPR013107">
    <property type="entry name" value="Acyl-CoA_DH_C"/>
</dbReference>
<protein>
    <recommendedName>
        <fullName evidence="6">Acyl-CoA dehydrogenase C-terminal domain-containing protein</fullName>
    </recommendedName>
</protein>
<sequence length="382" mass="41172">MNAVDIMVRKAESMAKALERRALAAEQEGKLPAETVRDLSAEGLFSLVKPAIYGGKELNAAAVLEVCAALGKGCASTGWVACVYNVHHWIAAMYPDQAQGEYFGQDDVLSSASFAPSGTAAPTEGGYRATGRWSFASGIDYADWCFLTARVDEPRDGDPAGPYFLMVPAADYHIDHDSWQVSGLRATGSKDVVLDETFVPIHRALFLPSLLSGTSPGSRIHQGPLYHMPGHPFLVAVLATPVLGAIQRGVELFRDRIVERRFSHTGQRQAEQPAAKVALAEADACVTAARVLLENTFIAIERLVPGASPLQHARIPRDTAFAVQLLVRAIDVVFENVGGAALQESNPIQRIWRDVHAAKAHAAVNWNTQALAWGELSLDDAN</sequence>
<dbReference type="InterPro" id="IPR036250">
    <property type="entry name" value="AcylCo_DH-like_C"/>
</dbReference>
<accession>A0A381P2F4</accession>
<dbReference type="GO" id="GO:0003995">
    <property type="term" value="F:acyl-CoA dehydrogenase activity"/>
    <property type="evidence" value="ECO:0007669"/>
    <property type="project" value="TreeGrafter"/>
</dbReference>